<evidence type="ECO:0000256" key="3">
    <source>
        <dbReference type="ARBA" id="ARBA00023274"/>
    </source>
</evidence>
<dbReference type="InterPro" id="IPR003029">
    <property type="entry name" value="S1_domain"/>
</dbReference>
<dbReference type="SUPFAM" id="SSF50249">
    <property type="entry name" value="Nucleic acid-binding proteins"/>
    <property type="match status" value="1"/>
</dbReference>
<evidence type="ECO:0000256" key="1">
    <source>
        <dbReference type="ARBA" id="ARBA00006767"/>
    </source>
</evidence>
<dbReference type="FunFam" id="2.40.50.140:FF:000189">
    <property type="entry name" value="Polyribonucleotide nucleotidyltransferase, putative"/>
    <property type="match status" value="1"/>
</dbReference>
<dbReference type="InterPro" id="IPR050437">
    <property type="entry name" value="Ribos_protein_bS1-like"/>
</dbReference>
<comment type="similarity">
    <text evidence="1">Belongs to the bacterial ribosomal protein bS1 family.</text>
</comment>
<keyword evidence="3" id="KW-0687">Ribonucleoprotein</keyword>
<dbReference type="PROSITE" id="PS50126">
    <property type="entry name" value="S1"/>
    <property type="match status" value="1"/>
</dbReference>
<accession>A0A383F1B5</accession>
<reference evidence="5" key="1">
    <citation type="submission" date="2018-05" db="EMBL/GenBank/DDBJ databases">
        <authorList>
            <person name="Lanie J.A."/>
            <person name="Ng W.-L."/>
            <person name="Kazmierczak K.M."/>
            <person name="Andrzejewski T.M."/>
            <person name="Davidsen T.M."/>
            <person name="Wayne K.J."/>
            <person name="Tettelin H."/>
            <person name="Glass J.I."/>
            <person name="Rusch D."/>
            <person name="Podicherti R."/>
            <person name="Tsui H.-C.T."/>
            <person name="Winkler M.E."/>
        </authorList>
    </citation>
    <scope>NUCLEOTIDE SEQUENCE</scope>
</reference>
<dbReference type="Pfam" id="PF00575">
    <property type="entry name" value="S1"/>
    <property type="match status" value="1"/>
</dbReference>
<dbReference type="InterPro" id="IPR012340">
    <property type="entry name" value="NA-bd_OB-fold"/>
</dbReference>
<dbReference type="Gene3D" id="2.40.50.140">
    <property type="entry name" value="Nucleic acid-binding proteins"/>
    <property type="match status" value="1"/>
</dbReference>
<dbReference type="EMBL" id="UINC01230199">
    <property type="protein sequence ID" value="SVE62225.1"/>
    <property type="molecule type" value="Genomic_DNA"/>
</dbReference>
<name>A0A383F1B5_9ZZZZ</name>
<dbReference type="AlphaFoldDB" id="A0A383F1B5"/>
<dbReference type="GO" id="GO:0006412">
    <property type="term" value="P:translation"/>
    <property type="evidence" value="ECO:0007669"/>
    <property type="project" value="TreeGrafter"/>
</dbReference>
<feature type="domain" description="S1 motif" evidence="4">
    <location>
        <begin position="28"/>
        <end position="96"/>
    </location>
</feature>
<gene>
    <name evidence="5" type="ORF">METZ01_LOCUS515079</name>
</gene>
<dbReference type="GO" id="GO:0022627">
    <property type="term" value="C:cytosolic small ribosomal subunit"/>
    <property type="evidence" value="ECO:0007669"/>
    <property type="project" value="TreeGrafter"/>
</dbReference>
<dbReference type="GO" id="GO:0003729">
    <property type="term" value="F:mRNA binding"/>
    <property type="evidence" value="ECO:0007669"/>
    <property type="project" value="TreeGrafter"/>
</dbReference>
<sequence>CVVMGQDQDMIDTVVRILDSYNLVPVPGEVYDAEVVRIMDFGAFVKIAPGKEGLVHISALNWEHVRKVEDVVKIGDKVKVKLIKIDDLKRLDFSMKALIEKPENYSPPERKKFQKG</sequence>
<dbReference type="GO" id="GO:0003735">
    <property type="term" value="F:structural constituent of ribosome"/>
    <property type="evidence" value="ECO:0007669"/>
    <property type="project" value="TreeGrafter"/>
</dbReference>
<dbReference type="PANTHER" id="PTHR10724">
    <property type="entry name" value="30S RIBOSOMAL PROTEIN S1"/>
    <property type="match status" value="1"/>
</dbReference>
<keyword evidence="2" id="KW-0689">Ribosomal protein</keyword>
<evidence type="ECO:0000256" key="2">
    <source>
        <dbReference type="ARBA" id="ARBA00022980"/>
    </source>
</evidence>
<proteinExistence type="inferred from homology"/>
<dbReference type="PANTHER" id="PTHR10724:SF7">
    <property type="entry name" value="SMALL RIBOSOMAL SUBUNIT PROTEIN BS1C"/>
    <property type="match status" value="1"/>
</dbReference>
<evidence type="ECO:0000313" key="5">
    <source>
        <dbReference type="EMBL" id="SVE62225.1"/>
    </source>
</evidence>
<organism evidence="5">
    <name type="scientific">marine metagenome</name>
    <dbReference type="NCBI Taxonomy" id="408172"/>
    <lineage>
        <taxon>unclassified sequences</taxon>
        <taxon>metagenomes</taxon>
        <taxon>ecological metagenomes</taxon>
    </lineage>
</organism>
<protein>
    <recommendedName>
        <fullName evidence="4">S1 motif domain-containing protein</fullName>
    </recommendedName>
</protein>
<dbReference type="SMART" id="SM00316">
    <property type="entry name" value="S1"/>
    <property type="match status" value="1"/>
</dbReference>
<feature type="non-terminal residue" evidence="5">
    <location>
        <position position="1"/>
    </location>
</feature>
<evidence type="ECO:0000259" key="4">
    <source>
        <dbReference type="PROSITE" id="PS50126"/>
    </source>
</evidence>